<dbReference type="AlphaFoldDB" id="A0A821U4Y4"/>
<name>A0A821U4Y4_9NEOP</name>
<accession>A0A821U4Y4</accession>
<reference evidence="6" key="1">
    <citation type="submission" date="2021-02" db="EMBL/GenBank/DDBJ databases">
        <authorList>
            <person name="Steward A R."/>
        </authorList>
    </citation>
    <scope>NUCLEOTIDE SEQUENCE</scope>
</reference>
<dbReference type="Proteomes" id="UP000663880">
    <property type="component" value="Unassembled WGS sequence"/>
</dbReference>
<comment type="caution">
    <text evidence="6">The sequence shown here is derived from an EMBL/GenBank/DDBJ whole genome shotgun (WGS) entry which is preliminary data.</text>
</comment>
<dbReference type="GO" id="GO:0016020">
    <property type="term" value="C:membrane"/>
    <property type="evidence" value="ECO:0007669"/>
    <property type="project" value="UniProtKB-SubCell"/>
</dbReference>
<evidence type="ECO:0000256" key="4">
    <source>
        <dbReference type="ARBA" id="ARBA00023136"/>
    </source>
</evidence>
<protein>
    <submittedName>
        <fullName evidence="6">Uncharacterized protein</fullName>
    </submittedName>
</protein>
<dbReference type="EMBL" id="CAJOBZ010000028">
    <property type="protein sequence ID" value="CAF4883714.1"/>
    <property type="molecule type" value="Genomic_DNA"/>
</dbReference>
<dbReference type="OrthoDB" id="10062378at2759"/>
<evidence type="ECO:0000256" key="5">
    <source>
        <dbReference type="SAM" id="Phobius"/>
    </source>
</evidence>
<dbReference type="GO" id="GO:0005918">
    <property type="term" value="C:septate junction"/>
    <property type="evidence" value="ECO:0007669"/>
    <property type="project" value="TreeGrafter"/>
</dbReference>
<feature type="transmembrane region" description="Helical" evidence="5">
    <location>
        <begin position="9"/>
        <end position="32"/>
    </location>
</feature>
<comment type="subcellular location">
    <subcellularLocation>
        <location evidence="1">Membrane</location>
        <topology evidence="1">Multi-pass membrane protein</topology>
    </subcellularLocation>
</comment>
<feature type="transmembrane region" description="Helical" evidence="5">
    <location>
        <begin position="127"/>
        <end position="149"/>
    </location>
</feature>
<dbReference type="Pfam" id="PF13903">
    <property type="entry name" value="Claudin_2"/>
    <property type="match status" value="1"/>
</dbReference>
<dbReference type="PANTHER" id="PTHR21284:SF11">
    <property type="entry name" value="KUNE-KUNE"/>
    <property type="match status" value="1"/>
</dbReference>
<sequence>MVSKSKTGLFALGFFTLASLFIIISFVSPYWLVTDGKLKNPKFKRIGLWEICFNGFEEVHHWYDTVFKDCWWIFEEEYYIIHDILLPGFFIATQLFFTITLCCIITSFFLLYIYLRKEEDDDNYVTLLIIFGTTLVTGGFSGLISVITFGARGDGRDWMPNWEHNDLGWAFALGVVGVVLLFPAGILFLVEARVRKYKRLHEMQSREPSSYTMHERKVAFPGHTDI</sequence>
<evidence type="ECO:0000256" key="2">
    <source>
        <dbReference type="ARBA" id="ARBA00022692"/>
    </source>
</evidence>
<dbReference type="InterPro" id="IPR004031">
    <property type="entry name" value="PMP22/EMP/MP20/Claudin"/>
</dbReference>
<organism evidence="6 7">
    <name type="scientific">Pieris macdunnoughi</name>
    <dbReference type="NCBI Taxonomy" id="345717"/>
    <lineage>
        <taxon>Eukaryota</taxon>
        <taxon>Metazoa</taxon>
        <taxon>Ecdysozoa</taxon>
        <taxon>Arthropoda</taxon>
        <taxon>Hexapoda</taxon>
        <taxon>Insecta</taxon>
        <taxon>Pterygota</taxon>
        <taxon>Neoptera</taxon>
        <taxon>Endopterygota</taxon>
        <taxon>Lepidoptera</taxon>
        <taxon>Glossata</taxon>
        <taxon>Ditrysia</taxon>
        <taxon>Papilionoidea</taxon>
        <taxon>Pieridae</taxon>
        <taxon>Pierinae</taxon>
        <taxon>Pieris</taxon>
    </lineage>
</organism>
<feature type="transmembrane region" description="Helical" evidence="5">
    <location>
        <begin position="169"/>
        <end position="190"/>
    </location>
</feature>
<evidence type="ECO:0000256" key="1">
    <source>
        <dbReference type="ARBA" id="ARBA00004141"/>
    </source>
</evidence>
<evidence type="ECO:0000256" key="3">
    <source>
        <dbReference type="ARBA" id="ARBA00022989"/>
    </source>
</evidence>
<dbReference type="GO" id="GO:0035151">
    <property type="term" value="P:regulation of tube size, open tracheal system"/>
    <property type="evidence" value="ECO:0007669"/>
    <property type="project" value="TreeGrafter"/>
</dbReference>
<dbReference type="Gene3D" id="1.20.140.150">
    <property type="match status" value="1"/>
</dbReference>
<feature type="transmembrane region" description="Helical" evidence="5">
    <location>
        <begin position="95"/>
        <end position="115"/>
    </location>
</feature>
<keyword evidence="4 5" id="KW-0472">Membrane</keyword>
<evidence type="ECO:0000313" key="7">
    <source>
        <dbReference type="Proteomes" id="UP000663880"/>
    </source>
</evidence>
<keyword evidence="3 5" id="KW-1133">Transmembrane helix</keyword>
<dbReference type="PANTHER" id="PTHR21284">
    <property type="entry name" value="EG:80H7.2 PROTEIN"/>
    <property type="match status" value="1"/>
</dbReference>
<dbReference type="GO" id="GO:0019991">
    <property type="term" value="P:septate junction assembly"/>
    <property type="evidence" value="ECO:0007669"/>
    <property type="project" value="TreeGrafter"/>
</dbReference>
<keyword evidence="7" id="KW-1185">Reference proteome</keyword>
<proteinExistence type="predicted"/>
<evidence type="ECO:0000313" key="6">
    <source>
        <dbReference type="EMBL" id="CAF4883714.1"/>
    </source>
</evidence>
<keyword evidence="2 5" id="KW-0812">Transmembrane</keyword>
<gene>
    <name evidence="6" type="ORF">PMACD_LOCUS9838</name>
</gene>